<keyword evidence="2" id="KW-0238">DNA-binding</keyword>
<evidence type="ECO:0000313" key="5">
    <source>
        <dbReference type="EMBL" id="QFR50161.1"/>
    </source>
</evidence>
<feature type="domain" description="HTH marR-type" evidence="4">
    <location>
        <begin position="15"/>
        <end position="147"/>
    </location>
</feature>
<dbReference type="EMBL" id="CP043617">
    <property type="protein sequence ID" value="QFR50161.1"/>
    <property type="molecule type" value="Genomic_DNA"/>
</dbReference>
<dbReference type="KEGG" id="sulg:FJR48_10650"/>
<dbReference type="PRINTS" id="PR00598">
    <property type="entry name" value="HTHMARR"/>
</dbReference>
<dbReference type="PANTHER" id="PTHR42756">
    <property type="entry name" value="TRANSCRIPTIONAL REGULATOR, MARR"/>
    <property type="match status" value="1"/>
</dbReference>
<dbReference type="OrthoDB" id="9808725at2"/>
<proteinExistence type="predicted"/>
<dbReference type="Gene3D" id="1.10.10.10">
    <property type="entry name" value="Winged helix-like DNA-binding domain superfamily/Winged helix DNA-binding domain"/>
    <property type="match status" value="1"/>
</dbReference>
<evidence type="ECO:0000313" key="6">
    <source>
        <dbReference type="Proteomes" id="UP000326944"/>
    </source>
</evidence>
<evidence type="ECO:0000256" key="3">
    <source>
        <dbReference type="ARBA" id="ARBA00023163"/>
    </source>
</evidence>
<sequence length="153" mass="17952">MCYNFLMKKEEFNLSESYGYHFNIIFTNIKRMMESRLKIYDATHLQFSILVNLYKNNVKTQKEMLKYVNGDEASITRLIDRLESKGLIKRVKSTEDKRKKHLVLTHSGVSLAKKTIACAQEVNQEIIKDLDKDEAKKLLELLQKVHLSLDKLE</sequence>
<dbReference type="PROSITE" id="PS50995">
    <property type="entry name" value="HTH_MARR_2"/>
    <property type="match status" value="1"/>
</dbReference>
<name>A0A5P8P3H7_9BACT</name>
<dbReference type="PROSITE" id="PS01117">
    <property type="entry name" value="HTH_MARR_1"/>
    <property type="match status" value="1"/>
</dbReference>
<dbReference type="Proteomes" id="UP000326944">
    <property type="component" value="Chromosome"/>
</dbReference>
<evidence type="ECO:0000256" key="1">
    <source>
        <dbReference type="ARBA" id="ARBA00023015"/>
    </source>
</evidence>
<protein>
    <submittedName>
        <fullName evidence="5">MarR family transcriptional regulator</fullName>
    </submittedName>
</protein>
<organism evidence="5 6">
    <name type="scientific">Sulfurimonas lithotrophica</name>
    <dbReference type="NCBI Taxonomy" id="2590022"/>
    <lineage>
        <taxon>Bacteria</taxon>
        <taxon>Pseudomonadati</taxon>
        <taxon>Campylobacterota</taxon>
        <taxon>Epsilonproteobacteria</taxon>
        <taxon>Campylobacterales</taxon>
        <taxon>Sulfurimonadaceae</taxon>
        <taxon>Sulfurimonas</taxon>
    </lineage>
</organism>
<keyword evidence="1" id="KW-0805">Transcription regulation</keyword>
<dbReference type="InterPro" id="IPR036390">
    <property type="entry name" value="WH_DNA-bd_sf"/>
</dbReference>
<dbReference type="Pfam" id="PF01047">
    <property type="entry name" value="MarR"/>
    <property type="match status" value="1"/>
</dbReference>
<keyword evidence="3" id="KW-0804">Transcription</keyword>
<gene>
    <name evidence="5" type="ORF">FJR48_10650</name>
</gene>
<dbReference type="AlphaFoldDB" id="A0A5P8P3H7"/>
<reference evidence="5 6" key="1">
    <citation type="submission" date="2019-09" db="EMBL/GenBank/DDBJ databases">
        <title>Sulfurimonas gotlandica sp. nov., a chemoautotrophic and psychrotolerant epsilonproteobacterium isolated from a pelagic redoxcline, and an emended description of the genus Sulfurimonas.</title>
        <authorList>
            <person name="Wang S."/>
            <person name="Jiang L."/>
            <person name="Shao S."/>
        </authorList>
    </citation>
    <scope>NUCLEOTIDE SEQUENCE [LARGE SCALE GENOMIC DNA]</scope>
    <source>
        <strain evidence="5 6">GYSZ_1</strain>
    </source>
</reference>
<accession>A0A5P8P3H7</accession>
<evidence type="ECO:0000259" key="4">
    <source>
        <dbReference type="PROSITE" id="PS50995"/>
    </source>
</evidence>
<keyword evidence="6" id="KW-1185">Reference proteome</keyword>
<dbReference type="PANTHER" id="PTHR42756:SF1">
    <property type="entry name" value="TRANSCRIPTIONAL REPRESSOR OF EMRAB OPERON"/>
    <property type="match status" value="1"/>
</dbReference>
<evidence type="ECO:0000256" key="2">
    <source>
        <dbReference type="ARBA" id="ARBA00023125"/>
    </source>
</evidence>
<dbReference type="GO" id="GO:0003700">
    <property type="term" value="F:DNA-binding transcription factor activity"/>
    <property type="evidence" value="ECO:0007669"/>
    <property type="project" value="InterPro"/>
</dbReference>
<dbReference type="InterPro" id="IPR036388">
    <property type="entry name" value="WH-like_DNA-bd_sf"/>
</dbReference>
<dbReference type="SMART" id="SM00347">
    <property type="entry name" value="HTH_MARR"/>
    <property type="match status" value="1"/>
</dbReference>
<dbReference type="InterPro" id="IPR000835">
    <property type="entry name" value="HTH_MarR-typ"/>
</dbReference>
<dbReference type="GO" id="GO:0003677">
    <property type="term" value="F:DNA binding"/>
    <property type="evidence" value="ECO:0007669"/>
    <property type="project" value="UniProtKB-KW"/>
</dbReference>
<dbReference type="SUPFAM" id="SSF46785">
    <property type="entry name" value="Winged helix' DNA-binding domain"/>
    <property type="match status" value="1"/>
</dbReference>
<dbReference type="InterPro" id="IPR023187">
    <property type="entry name" value="Tscrpt_reg_MarR-type_CS"/>
</dbReference>